<feature type="region of interest" description="Disordered" evidence="1">
    <location>
        <begin position="1"/>
        <end position="34"/>
    </location>
</feature>
<protein>
    <recommendedName>
        <fullName evidence="4">YbaB/EbfC family nucleoid-associated protein</fullName>
    </recommendedName>
</protein>
<organism evidence="2 3">
    <name type="scientific">Tessaracoccus rhinocerotis</name>
    <dbReference type="NCBI Taxonomy" id="1689449"/>
    <lineage>
        <taxon>Bacteria</taxon>
        <taxon>Bacillati</taxon>
        <taxon>Actinomycetota</taxon>
        <taxon>Actinomycetes</taxon>
        <taxon>Propionibacteriales</taxon>
        <taxon>Propionibacteriaceae</taxon>
        <taxon>Tessaracoccus</taxon>
    </lineage>
</organism>
<evidence type="ECO:0000256" key="1">
    <source>
        <dbReference type="SAM" id="MobiDB-lite"/>
    </source>
</evidence>
<feature type="compositionally biased region" description="Acidic residues" evidence="1">
    <location>
        <begin position="1"/>
        <end position="10"/>
    </location>
</feature>
<name>A0A553K041_9ACTN</name>
<dbReference type="RefSeq" id="WP_143938052.1">
    <property type="nucleotide sequence ID" value="NZ_VKKG01000003.1"/>
</dbReference>
<sequence length="227" mass="25399">MSGLMDDEYDPLAPVHYGDDAVEDEPSQGHDAGFTDGDNIVRVWVADGRLTRVQISPVWHHKVREKTLDQCFAAALASARIQVAPAVEEPQEPDLTGVDFSGLPRFNRSPFVTYRLALQNFNQRWEDAVERARTTPIEAPRPVSAETEGVTVRLDAEGHAVAVEFDEEWLEDMSVKDVNHWVVETANRAYAAHEAAPEPRDELADLTREHEILMAGLMRMLTGKDGR</sequence>
<dbReference type="AlphaFoldDB" id="A0A553K041"/>
<dbReference type="Proteomes" id="UP000317638">
    <property type="component" value="Unassembled WGS sequence"/>
</dbReference>
<evidence type="ECO:0000313" key="3">
    <source>
        <dbReference type="Proteomes" id="UP000317638"/>
    </source>
</evidence>
<keyword evidence="3" id="KW-1185">Reference proteome</keyword>
<gene>
    <name evidence="2" type="ORF">FOJ82_08440</name>
</gene>
<reference evidence="2 3" key="1">
    <citation type="submission" date="2019-07" db="EMBL/GenBank/DDBJ databases">
        <authorList>
            <person name="Zhou L.-Y."/>
        </authorList>
    </citation>
    <scope>NUCLEOTIDE SEQUENCE [LARGE SCALE GENOMIC DNA]</scope>
    <source>
        <strain evidence="2 3">YIM 101269</strain>
    </source>
</reference>
<comment type="caution">
    <text evidence="2">The sequence shown here is derived from an EMBL/GenBank/DDBJ whole genome shotgun (WGS) entry which is preliminary data.</text>
</comment>
<proteinExistence type="predicted"/>
<dbReference type="InterPro" id="IPR036894">
    <property type="entry name" value="YbaB-like_sf"/>
</dbReference>
<evidence type="ECO:0000313" key="2">
    <source>
        <dbReference type="EMBL" id="TRY18076.1"/>
    </source>
</evidence>
<dbReference type="OrthoDB" id="3731026at2"/>
<accession>A0A553K041</accession>
<dbReference type="Gene3D" id="3.30.1310.10">
    <property type="entry name" value="Nucleoid-associated protein YbaB-like domain"/>
    <property type="match status" value="1"/>
</dbReference>
<dbReference type="EMBL" id="VKKG01000003">
    <property type="protein sequence ID" value="TRY18076.1"/>
    <property type="molecule type" value="Genomic_DNA"/>
</dbReference>
<evidence type="ECO:0008006" key="4">
    <source>
        <dbReference type="Google" id="ProtNLM"/>
    </source>
</evidence>